<dbReference type="InterPro" id="IPR001680">
    <property type="entry name" value="WD40_rpt"/>
</dbReference>
<evidence type="ECO:0000313" key="7">
    <source>
        <dbReference type="Proteomes" id="UP000673691"/>
    </source>
</evidence>
<evidence type="ECO:0000256" key="1">
    <source>
        <dbReference type="ARBA" id="ARBA00022574"/>
    </source>
</evidence>
<dbReference type="SMART" id="SM00320">
    <property type="entry name" value="WD40"/>
    <property type="match status" value="2"/>
</dbReference>
<evidence type="ECO:0000313" key="6">
    <source>
        <dbReference type="EMBL" id="KAG5459995.1"/>
    </source>
</evidence>
<keyword evidence="2" id="KW-0677">Repeat</keyword>
<keyword evidence="5" id="KW-1133">Transmembrane helix</keyword>
<dbReference type="EMBL" id="JAEFCI010005951">
    <property type="protein sequence ID" value="KAG5459995.1"/>
    <property type="molecule type" value="Genomic_DNA"/>
</dbReference>
<dbReference type="InterPro" id="IPR040324">
    <property type="entry name" value="WDR44/Dgr2"/>
</dbReference>
<keyword evidence="7" id="KW-1185">Reference proteome</keyword>
<organism evidence="6 7">
    <name type="scientific">Olpidium bornovanus</name>
    <dbReference type="NCBI Taxonomy" id="278681"/>
    <lineage>
        <taxon>Eukaryota</taxon>
        <taxon>Fungi</taxon>
        <taxon>Fungi incertae sedis</taxon>
        <taxon>Olpidiomycota</taxon>
        <taxon>Olpidiomycotina</taxon>
        <taxon>Olpidiomycetes</taxon>
        <taxon>Olpidiales</taxon>
        <taxon>Olpidiaceae</taxon>
        <taxon>Olpidium</taxon>
    </lineage>
</organism>
<feature type="region of interest" description="Disordered" evidence="4">
    <location>
        <begin position="33"/>
        <end position="70"/>
    </location>
</feature>
<evidence type="ECO:0000256" key="5">
    <source>
        <dbReference type="SAM" id="Phobius"/>
    </source>
</evidence>
<keyword evidence="5" id="KW-0472">Membrane</keyword>
<feature type="compositionally biased region" description="Low complexity" evidence="4">
    <location>
        <begin position="56"/>
        <end position="69"/>
    </location>
</feature>
<dbReference type="PANTHER" id="PTHR14221:SF0">
    <property type="entry name" value="WD REPEAT-CONTAINING PROTEIN 44"/>
    <property type="match status" value="1"/>
</dbReference>
<evidence type="ECO:0000256" key="2">
    <source>
        <dbReference type="ARBA" id="ARBA00022737"/>
    </source>
</evidence>
<feature type="compositionally biased region" description="Low complexity" evidence="4">
    <location>
        <begin position="33"/>
        <end position="49"/>
    </location>
</feature>
<protein>
    <submittedName>
        <fullName evidence="6">WD40-repeat-containing domain protein</fullName>
    </submittedName>
</protein>
<name>A0A8H8DIW9_9FUNG</name>
<dbReference type="PROSITE" id="PS50082">
    <property type="entry name" value="WD_REPEATS_2"/>
    <property type="match status" value="2"/>
</dbReference>
<keyword evidence="5" id="KW-0812">Transmembrane</keyword>
<dbReference type="InterPro" id="IPR036322">
    <property type="entry name" value="WD40_repeat_dom_sf"/>
</dbReference>
<dbReference type="AlphaFoldDB" id="A0A8H8DIW9"/>
<comment type="caution">
    <text evidence="6">The sequence shown here is derived from an EMBL/GenBank/DDBJ whole genome shotgun (WGS) entry which is preliminary data.</text>
</comment>
<feature type="transmembrane region" description="Helical" evidence="5">
    <location>
        <begin position="233"/>
        <end position="255"/>
    </location>
</feature>
<sequence>MKFSKDGKYLSTGGQDTVVRVWCLVCEGEPDSAAAPAAATPTDPETPRTVSSTAPSSRLRTVSSSTTSSGNYWKTNDQGFRPIPLREYRGHTAAVLDLSWTARALKDGRLRAETGPSCPGLWKTRLWHVTRQECLCCFQHPDFVTAITFHPRDDRFFLSGSLDCKLRLWNIPDKKVTCWNESPENLITAVGFTLDGKIAVAGSYVGLCMFYETEVSHAFMCCSMFRSRIENAIGMRPALVIVLGFFLLNVCNFGTP</sequence>
<feature type="repeat" description="WD" evidence="3">
    <location>
        <begin position="137"/>
        <end position="171"/>
    </location>
</feature>
<dbReference type="PROSITE" id="PS50294">
    <property type="entry name" value="WD_REPEATS_REGION"/>
    <property type="match status" value="2"/>
</dbReference>
<evidence type="ECO:0000256" key="3">
    <source>
        <dbReference type="PROSITE-ProRule" id="PRU00221"/>
    </source>
</evidence>
<dbReference type="Pfam" id="PF00400">
    <property type="entry name" value="WD40"/>
    <property type="match status" value="2"/>
</dbReference>
<proteinExistence type="predicted"/>
<reference evidence="6 7" key="1">
    <citation type="journal article" name="Sci. Rep.">
        <title>Genome-scale phylogenetic analyses confirm Olpidium as the closest living zoosporic fungus to the non-flagellated, terrestrial fungi.</title>
        <authorList>
            <person name="Chang Y."/>
            <person name="Rochon D."/>
            <person name="Sekimoto S."/>
            <person name="Wang Y."/>
            <person name="Chovatia M."/>
            <person name="Sandor L."/>
            <person name="Salamov A."/>
            <person name="Grigoriev I.V."/>
            <person name="Stajich J.E."/>
            <person name="Spatafora J.W."/>
        </authorList>
    </citation>
    <scope>NUCLEOTIDE SEQUENCE [LARGE SCALE GENOMIC DNA]</scope>
    <source>
        <strain evidence="6">S191</strain>
    </source>
</reference>
<dbReference type="PANTHER" id="PTHR14221">
    <property type="entry name" value="WD REPEAT DOMAIN 44"/>
    <property type="match status" value="1"/>
</dbReference>
<keyword evidence="1 3" id="KW-0853">WD repeat</keyword>
<dbReference type="OrthoDB" id="1932312at2759"/>
<dbReference type="InterPro" id="IPR015943">
    <property type="entry name" value="WD40/YVTN_repeat-like_dom_sf"/>
</dbReference>
<gene>
    <name evidence="6" type="ORF">BJ554DRAFT_8017</name>
</gene>
<dbReference type="Proteomes" id="UP000673691">
    <property type="component" value="Unassembled WGS sequence"/>
</dbReference>
<accession>A0A8H8DIW9</accession>
<dbReference type="SUPFAM" id="SSF50978">
    <property type="entry name" value="WD40 repeat-like"/>
    <property type="match status" value="1"/>
</dbReference>
<feature type="repeat" description="WD" evidence="3">
    <location>
        <begin position="1"/>
        <end position="22"/>
    </location>
</feature>
<evidence type="ECO:0000256" key="4">
    <source>
        <dbReference type="SAM" id="MobiDB-lite"/>
    </source>
</evidence>
<dbReference type="Gene3D" id="2.130.10.10">
    <property type="entry name" value="YVTN repeat-like/Quinoprotein amine dehydrogenase"/>
    <property type="match status" value="2"/>
</dbReference>